<evidence type="ECO:0000313" key="3">
    <source>
        <dbReference type="Proteomes" id="UP000016922"/>
    </source>
</evidence>
<dbReference type="STRING" id="1116229.S3CLH2"/>
<evidence type="ECO:0000313" key="2">
    <source>
        <dbReference type="EMBL" id="EPE27317.1"/>
    </source>
</evidence>
<dbReference type="Proteomes" id="UP000016922">
    <property type="component" value="Unassembled WGS sequence"/>
</dbReference>
<dbReference type="HOGENOM" id="CLU_061830_1_0_1"/>
<dbReference type="OrthoDB" id="5397827at2759"/>
<dbReference type="KEGG" id="glz:GLAREA_03232"/>
<evidence type="ECO:0000256" key="1">
    <source>
        <dbReference type="SAM" id="MobiDB-lite"/>
    </source>
</evidence>
<dbReference type="EMBL" id="KE145370">
    <property type="protein sequence ID" value="EPE27317.1"/>
    <property type="molecule type" value="Genomic_DNA"/>
</dbReference>
<feature type="region of interest" description="Disordered" evidence="1">
    <location>
        <begin position="27"/>
        <end position="100"/>
    </location>
</feature>
<dbReference type="GeneID" id="19462287"/>
<proteinExistence type="predicted"/>
<dbReference type="RefSeq" id="XP_008086507.1">
    <property type="nucleotide sequence ID" value="XM_008088316.1"/>
</dbReference>
<gene>
    <name evidence="2" type="ORF">GLAREA_03232</name>
</gene>
<sequence length="297" mass="32703">MASSAALIPRFLLPRQGAIWLRASSVRNASNKASSASKKVPKKASSPPAAAGKPSSAAGKPLVLEKPTHFRPPSHGQRRVKEAPRYPGPKLSEEEEAARKTRKYPNMMPAEGTFMHWFINNKSIHLTITLGTLFTLATTVYFNNLKRSSPYADLLPGLSDVFFHPIQSTRTFGEVIRLTGDYNTIQTMERRKAKVEDVTKRDAYRKAHGLDKDEGFGGWTARAAGEEMGGGLRVPDEKPKVAEVAVDGKAQTEDEKKILNLGGGKLMLPDGTIVLEKAYTAEPVVEKKPLRKWLGIW</sequence>
<dbReference type="OMA" id="WIHIWIA"/>
<dbReference type="eggNOG" id="ENOG502S0PN">
    <property type="taxonomic scope" value="Eukaryota"/>
</dbReference>
<organism evidence="2 3">
    <name type="scientific">Glarea lozoyensis (strain ATCC 20868 / MF5171)</name>
    <dbReference type="NCBI Taxonomy" id="1116229"/>
    <lineage>
        <taxon>Eukaryota</taxon>
        <taxon>Fungi</taxon>
        <taxon>Dikarya</taxon>
        <taxon>Ascomycota</taxon>
        <taxon>Pezizomycotina</taxon>
        <taxon>Leotiomycetes</taxon>
        <taxon>Helotiales</taxon>
        <taxon>Helotiaceae</taxon>
        <taxon>Glarea</taxon>
    </lineage>
</organism>
<feature type="compositionally biased region" description="Low complexity" evidence="1">
    <location>
        <begin position="27"/>
        <end position="61"/>
    </location>
</feature>
<protein>
    <submittedName>
        <fullName evidence="2">Uncharacterized protein</fullName>
    </submittedName>
</protein>
<name>S3CLH2_GLAL2</name>
<accession>S3CLH2</accession>
<keyword evidence="3" id="KW-1185">Reference proteome</keyword>
<dbReference type="AlphaFoldDB" id="S3CLH2"/>
<reference evidence="2 3" key="1">
    <citation type="journal article" date="2013" name="BMC Genomics">
        <title>Genomics-driven discovery of the pneumocandin biosynthetic gene cluster in the fungus Glarea lozoyensis.</title>
        <authorList>
            <person name="Chen L."/>
            <person name="Yue Q."/>
            <person name="Zhang X."/>
            <person name="Xiang M."/>
            <person name="Wang C."/>
            <person name="Li S."/>
            <person name="Che Y."/>
            <person name="Ortiz-Lopez F.J."/>
            <person name="Bills G.F."/>
            <person name="Liu X."/>
            <person name="An Z."/>
        </authorList>
    </citation>
    <scope>NUCLEOTIDE SEQUENCE [LARGE SCALE GENOMIC DNA]</scope>
    <source>
        <strain evidence="3">ATCC 20868 / MF5171</strain>
    </source>
</reference>